<dbReference type="InterPro" id="IPR011989">
    <property type="entry name" value="ARM-like"/>
</dbReference>
<name>I2GXS4_HENB6</name>
<evidence type="ECO:0000256" key="2">
    <source>
        <dbReference type="ARBA" id="ARBA00022618"/>
    </source>
</evidence>
<evidence type="ECO:0000313" key="6">
    <source>
        <dbReference type="EMBL" id="CCH58926.1"/>
    </source>
</evidence>
<dbReference type="GO" id="GO:0010458">
    <property type="term" value="P:exit from mitosis"/>
    <property type="evidence" value="ECO:0007669"/>
    <property type="project" value="EnsemblFungi"/>
</dbReference>
<evidence type="ECO:0000256" key="4">
    <source>
        <dbReference type="ARBA" id="ARBA00023306"/>
    </source>
</evidence>
<accession>I2GXS4</accession>
<dbReference type="GO" id="GO:0007091">
    <property type="term" value="P:metaphase/anaphase transition of mitotic cell cycle"/>
    <property type="evidence" value="ECO:0007669"/>
    <property type="project" value="EnsemblFungi"/>
</dbReference>
<dbReference type="Gene3D" id="1.25.10.10">
    <property type="entry name" value="Leucine-rich Repeat Variant"/>
    <property type="match status" value="1"/>
</dbReference>
<feature type="compositionally biased region" description="Acidic residues" evidence="5">
    <location>
        <begin position="1600"/>
        <end position="1610"/>
    </location>
</feature>
<dbReference type="GO" id="GO:0060090">
    <property type="term" value="F:molecular adaptor activity"/>
    <property type="evidence" value="ECO:0007669"/>
    <property type="project" value="EnsemblFungi"/>
</dbReference>
<feature type="compositionally biased region" description="Low complexity" evidence="5">
    <location>
        <begin position="1343"/>
        <end position="1356"/>
    </location>
</feature>
<evidence type="ECO:0000313" key="7">
    <source>
        <dbReference type="Proteomes" id="UP000002866"/>
    </source>
</evidence>
<dbReference type="KEGG" id="tbl:TBLA_0B00830"/>
<dbReference type="GO" id="GO:0005680">
    <property type="term" value="C:anaphase-promoting complex"/>
    <property type="evidence" value="ECO:0007669"/>
    <property type="project" value="EnsemblFungi"/>
</dbReference>
<dbReference type="FunCoup" id="I2GXS4">
    <property type="interactions" value="290"/>
</dbReference>
<gene>
    <name evidence="6" type="primary">TBLA0B00830</name>
    <name evidence="6" type="ORF">TBLA_0B00830</name>
</gene>
<dbReference type="OrthoDB" id="26401at2759"/>
<keyword evidence="3" id="KW-0498">Mitosis</keyword>
<feature type="region of interest" description="Disordered" evidence="5">
    <location>
        <begin position="1343"/>
        <end position="1369"/>
    </location>
</feature>
<dbReference type="GO" id="GO:0031145">
    <property type="term" value="P:anaphase-promoting complex-dependent catabolic process"/>
    <property type="evidence" value="ECO:0007669"/>
    <property type="project" value="EnsemblFungi"/>
</dbReference>
<dbReference type="EMBL" id="HE806317">
    <property type="protein sequence ID" value="CCH58926.1"/>
    <property type="molecule type" value="Genomic_DNA"/>
</dbReference>
<dbReference type="Proteomes" id="UP000002866">
    <property type="component" value="Chromosome 2"/>
</dbReference>
<dbReference type="HOGENOM" id="CLU_000746_0_0_1"/>
<evidence type="ECO:0000256" key="3">
    <source>
        <dbReference type="ARBA" id="ARBA00022776"/>
    </source>
</evidence>
<organism evidence="6 7">
    <name type="scientific">Henningerozyma blattae (strain ATCC 34711 / CBS 6284 / DSM 70876 / NBRC 10599 / NRRL Y-10934 / UCD 77-7)</name>
    <name type="common">Yeast</name>
    <name type="synonym">Tetrapisispora blattae</name>
    <dbReference type="NCBI Taxonomy" id="1071380"/>
    <lineage>
        <taxon>Eukaryota</taxon>
        <taxon>Fungi</taxon>
        <taxon>Dikarya</taxon>
        <taxon>Ascomycota</taxon>
        <taxon>Saccharomycotina</taxon>
        <taxon>Saccharomycetes</taxon>
        <taxon>Saccharomycetales</taxon>
        <taxon>Saccharomycetaceae</taxon>
        <taxon>Henningerozyma</taxon>
    </lineage>
</organism>
<dbReference type="GeneID" id="14494117"/>
<dbReference type="eggNOG" id="KOG1858">
    <property type="taxonomic scope" value="Eukaryota"/>
</dbReference>
<dbReference type="PANTHER" id="PTHR12827:SF3">
    <property type="entry name" value="ANAPHASE-PROMOTING COMPLEX SUBUNIT 1"/>
    <property type="match status" value="1"/>
</dbReference>
<dbReference type="FunFam" id="1.25.10.10:FF:000435">
    <property type="entry name" value="Ubiquitin ligase subunit"/>
    <property type="match status" value="1"/>
</dbReference>
<feature type="region of interest" description="Disordered" evidence="5">
    <location>
        <begin position="1"/>
        <end position="24"/>
    </location>
</feature>
<keyword evidence="7" id="KW-1185">Reference proteome</keyword>
<dbReference type="InterPro" id="IPR024990">
    <property type="entry name" value="Apc1"/>
</dbReference>
<dbReference type="GO" id="GO:0051301">
    <property type="term" value="P:cell division"/>
    <property type="evidence" value="ECO:0007669"/>
    <property type="project" value="UniProtKB-KW"/>
</dbReference>
<feature type="region of interest" description="Disordered" evidence="5">
    <location>
        <begin position="1596"/>
        <end position="1625"/>
    </location>
</feature>
<comment type="similarity">
    <text evidence="1">Belongs to the APC1 family.</text>
</comment>
<feature type="compositionally biased region" description="Polar residues" evidence="5">
    <location>
        <begin position="1"/>
        <end position="11"/>
    </location>
</feature>
<protein>
    <submittedName>
        <fullName evidence="6">Uncharacterized protein</fullName>
    </submittedName>
</protein>
<sequence>MEIDDSMSNWPWAQHTPRVGGHSIARNNATIDSVIDEIFADDTNPLNDNNNDNMDNNNNSILFDSSLRENYNNNNNLYHHSPTRGDLWISKDRKMVEWSISNHIIKRFQFYNKEKNSIVLKAGFIDFEYTKDCLIILLNDFANVYYLNNNNDMITINYPFTISNVFWYSKGIILERKLNNNNIFEKNHRFIVLNDPMAPFGLLEFSMNQKLEFNINDLQLMVFPKNNLFNISIFYETPTNQLHFFYTKISTTTNNNNISLNTKINSNISSSILKPSINNDSIQDSDEATSFTQRFTSNGSRRSISINFDPSSLASPLAETNVNNNNNHNNNIGNNSNFNINELPKIDVRSPSYPLMSPYSNNNIDLNIPQHETNSNVPITYNNYNISSKDVTLTRISTLTLPKILKNNNTLLKLLPLILDNKEIIVIFDDYSKFSKIWFINLLPNIINFYPFKVYGESPKDMIGLSNINILNNNNNSMNNDVLKIRNIFPYICQNAFYENTVVIEYQSKNDLQIFLCLYNPFISIPSPFIKFDYNKYLSSICNISSEHIILNKSINESNSNLTNLKDINDDVDSFTFTSPFIFPKQGLMLKIFNALKLICSNDIYFCIIVIWQSIFNSSLDETWYDPLLINEVQFNIFKKIIIFLINLKDEKLLNSISNSSSNSNIKHSRALSYLSNSNKKNYLPQIIMGLHLLNEEFKLNVLNNKDVQKLTELLYISLKYLNWGEIWINYYKDSKQIDYTNLENYYQFETIDEIENFSKPLEEPPSILKSLYSITECSNLSITPFITFSRLVGKDFDIDELITPRTSKLLKLYDFFHANKKSSPEQLLKYLELWKIDKYEIETYPLGIMVPLEAILENIQYQLSTINEDIDLSLINRIDLNTQIQTIKNAKYYNQNTKQFEIQNNQNQLFRNSNLDNNSKLAIQKKLYSNQLNQSLTSSSSNNSKPKDIYSVLTDIIRNTPTFKDEKSNSKINSAINSYNINNLAYDSKDDDIDEGQILKKNSNIIFSQDKRFSDALNLLIYYKPHNIYFFSKSREYTKLLKKKKLFAKNIALRTCTNGIGWGAIVYATEKPLSTQRWQRPHLNLVSLFSDGTKISLEPSDIDDIYYQWGEFHGGVSSGLRISRKATNIDGSWITFNKPLELDSQHGGFLLGLGLNGHLKELEEWHVYNYLSLKNNLVSIGLLLGMSASLKGTMDIKLTKVLSVHIVALLPPGSTDLNIDLKVQTAGLVGVGLLYQGSSHKRMSNLFYNQLSSLLLIKDEQVADEGYRMAAGIALGLINLGTGKRRFLKKRKKESKRRKIASTRNTITSYNSFASRPRVISEAGLQKPSPIFDSSINNIIDDSSTGSTSSSSSSSSDEDDISTKSTSDTKFNELGLDKDIENGLLRFLTQTFDTEREWIPENSQIGVTLAIILIYVQSNDLNVATQVRPKNILKLSNVQGRPELYMYRELTYYMIMWDLMGQDLDFVLKGFDSVNITGITTDNLPLYYIIAGRVLAMGIKYSSSGELKIRDTLIKICDIFLPFYQYAGDGSADFRMAIAGINMIMNVAIVSMGLIMCGTGDLSTFRRIRYLHEVVTGNASDLFRRVDEAKKVPDKNADGDVEIDIDEPSIDGATNEEGSDTEAEIDYGDDNIKKALNSDKIPIEHHYGKYMATNLALGFLFLGSGQYALKTSDVESIAYILLSVLPIYMPNYPLQELKHFWSMAVEPRCLVLRDVLSGDFINSVPVNISLHADGMKSTTSKTFYPPCLLPDIRKIASIKIDLEDYYPFEIQFSNDLKPVDYFKNGTVIHIQKKEFGAVSHENRFGLHVDNLETSLRKKIEGHETSIDRIKASTSIKDIDILHPINFNDIIMTEVDTYSKLGTSSPDKVHTDYNINLLSSTYNLGSSDDMRLELWKRTHLK</sequence>
<keyword evidence="4" id="KW-0131">Cell cycle</keyword>
<dbReference type="OMA" id="LEEWHVY"/>
<dbReference type="RefSeq" id="XP_004178445.1">
    <property type="nucleotide sequence ID" value="XM_004178397.1"/>
</dbReference>
<keyword evidence="2" id="KW-0132">Cell division</keyword>
<reference evidence="6 7" key="1">
    <citation type="journal article" date="2011" name="Proc. Natl. Acad. Sci. U.S.A.">
        <title>Evolutionary erosion of yeast sex chromosomes by mating-type switching accidents.</title>
        <authorList>
            <person name="Gordon J.L."/>
            <person name="Armisen D."/>
            <person name="Proux-Wera E."/>
            <person name="Oheigeartaigh S.S."/>
            <person name="Byrne K.P."/>
            <person name="Wolfe K.H."/>
        </authorList>
    </citation>
    <scope>NUCLEOTIDE SEQUENCE [LARGE SCALE GENOMIC DNA]</scope>
    <source>
        <strain evidence="7">ATCC 34711 / CBS 6284 / DSM 70876 / NBRC 10599 / NRRL Y-10934 / UCD 77-7</strain>
    </source>
</reference>
<proteinExistence type="inferred from homology"/>
<dbReference type="STRING" id="1071380.I2GXS4"/>
<evidence type="ECO:0000256" key="1">
    <source>
        <dbReference type="ARBA" id="ARBA00010547"/>
    </source>
</evidence>
<dbReference type="GO" id="GO:0070979">
    <property type="term" value="P:protein K11-linked ubiquitination"/>
    <property type="evidence" value="ECO:0007669"/>
    <property type="project" value="TreeGrafter"/>
</dbReference>
<dbReference type="PANTHER" id="PTHR12827">
    <property type="entry name" value="MEIOTIC CHECKPOINT REGULATOR TSG24 FAMILY MEMBER"/>
    <property type="match status" value="1"/>
</dbReference>
<dbReference type="GO" id="GO:0042802">
    <property type="term" value="F:identical protein binding"/>
    <property type="evidence" value="ECO:0007669"/>
    <property type="project" value="EnsemblFungi"/>
</dbReference>
<dbReference type="GO" id="GO:0061630">
    <property type="term" value="F:ubiquitin protein ligase activity"/>
    <property type="evidence" value="ECO:0007669"/>
    <property type="project" value="EnsemblFungi"/>
</dbReference>
<dbReference type="InParanoid" id="I2GXS4"/>
<evidence type="ECO:0000256" key="5">
    <source>
        <dbReference type="SAM" id="MobiDB-lite"/>
    </source>
</evidence>